<dbReference type="Pfam" id="PF13557">
    <property type="entry name" value="Phenol_MetA_deg"/>
    <property type="match status" value="1"/>
</dbReference>
<dbReference type="Proteomes" id="UP000254889">
    <property type="component" value="Chromosome"/>
</dbReference>
<name>A0A345ZSF6_9HYPH</name>
<accession>A0A345ZSF6</accession>
<dbReference type="RefSeq" id="WP_115688937.1">
    <property type="nucleotide sequence ID" value="NZ_CP031417.1"/>
</dbReference>
<dbReference type="OrthoDB" id="8410150at2"/>
<dbReference type="EMBL" id="CP031417">
    <property type="protein sequence ID" value="AXK79853.1"/>
    <property type="molecule type" value="Genomic_DNA"/>
</dbReference>
<dbReference type="InterPro" id="IPR025737">
    <property type="entry name" value="FApF"/>
</dbReference>
<dbReference type="KEGG" id="ptaw:DW352_04570"/>
<organism evidence="2 3">
    <name type="scientific">Pseudolabrys taiwanensis</name>
    <dbReference type="NCBI Taxonomy" id="331696"/>
    <lineage>
        <taxon>Bacteria</taxon>
        <taxon>Pseudomonadati</taxon>
        <taxon>Pseudomonadota</taxon>
        <taxon>Alphaproteobacteria</taxon>
        <taxon>Hyphomicrobiales</taxon>
        <taxon>Xanthobacteraceae</taxon>
        <taxon>Pseudolabrys</taxon>
    </lineage>
</organism>
<evidence type="ECO:0000256" key="1">
    <source>
        <dbReference type="SAM" id="SignalP"/>
    </source>
</evidence>
<gene>
    <name evidence="2" type="ORF">DW352_04570</name>
</gene>
<feature type="signal peptide" evidence="1">
    <location>
        <begin position="1"/>
        <end position="26"/>
    </location>
</feature>
<reference evidence="2 3" key="1">
    <citation type="submission" date="2018-07" db="EMBL/GenBank/DDBJ databases">
        <authorList>
            <person name="Quirk P.G."/>
            <person name="Krulwich T.A."/>
        </authorList>
    </citation>
    <scope>NUCLEOTIDE SEQUENCE [LARGE SCALE GENOMIC DNA]</scope>
    <source>
        <strain evidence="2 3">CC-BB4</strain>
    </source>
</reference>
<evidence type="ECO:0000313" key="2">
    <source>
        <dbReference type="EMBL" id="AXK79853.1"/>
    </source>
</evidence>
<dbReference type="AlphaFoldDB" id="A0A345ZSF6"/>
<protein>
    <submittedName>
        <fullName evidence="2">Phenol degradation protein meta</fullName>
    </submittedName>
</protein>
<proteinExistence type="predicted"/>
<keyword evidence="3" id="KW-1185">Reference proteome</keyword>
<keyword evidence="1" id="KW-0732">Signal</keyword>
<sequence>MDVVKAALRVVLGVCCLALGAAPSLAAEGSTVAGPIGGTDIRSAFLPTPGLYGAAILGGASAYQLRDGTGQTRPGLDAVGIDSKSAAGVLLYVPNFKLFDGSVGLLGVAGVGEVCGQITSANAERCKSGFGDIYIEGSWSRFFGFTRPSHEKGAAPIREGLAVRAGLGAVLPTGLYDARIQASNGVTVGSNTVIVAPSLAFTYTTPPLLADGTEFSSKIYLNSYGRNSDTDYVSGKNINIDFAVSEHIGRWQVGVAGYYLRQITDDTRGDVAVAPDGRRAEVLSLGGVLNYDIPDLGAAIKFKARTSVFAYNTAMTTAFYLTLAKKLY</sequence>
<evidence type="ECO:0000313" key="3">
    <source>
        <dbReference type="Proteomes" id="UP000254889"/>
    </source>
</evidence>
<feature type="chain" id="PRO_5016740344" evidence="1">
    <location>
        <begin position="27"/>
        <end position="328"/>
    </location>
</feature>